<dbReference type="PANTHER" id="PTHR12707">
    <property type="entry name" value="PINN"/>
    <property type="match status" value="1"/>
</dbReference>
<comment type="caution">
    <text evidence="11">The sequence shown here is derived from an EMBL/GenBank/DDBJ whole genome shotgun (WGS) entry which is preliminary data.</text>
</comment>
<gene>
    <name evidence="11" type="ORF">BC936DRAFT_140628</name>
</gene>
<evidence type="ECO:0000256" key="8">
    <source>
        <dbReference type="SAM" id="Coils"/>
    </source>
</evidence>
<dbReference type="GO" id="GO:0071013">
    <property type="term" value="C:catalytic step 2 spliceosome"/>
    <property type="evidence" value="ECO:0007669"/>
    <property type="project" value="TreeGrafter"/>
</dbReference>
<feature type="compositionally biased region" description="Basic and acidic residues" evidence="9">
    <location>
        <begin position="213"/>
        <end position="243"/>
    </location>
</feature>
<organism evidence="11 12">
    <name type="scientific">Jimgerdemannia flammicorona</name>
    <dbReference type="NCBI Taxonomy" id="994334"/>
    <lineage>
        <taxon>Eukaryota</taxon>
        <taxon>Fungi</taxon>
        <taxon>Fungi incertae sedis</taxon>
        <taxon>Mucoromycota</taxon>
        <taxon>Mucoromycotina</taxon>
        <taxon>Endogonomycetes</taxon>
        <taxon>Endogonales</taxon>
        <taxon>Endogonaceae</taxon>
        <taxon>Jimgerdemannia</taxon>
    </lineage>
</organism>
<comment type="subcellular location">
    <subcellularLocation>
        <location evidence="1">Nucleus</location>
    </subcellularLocation>
</comment>
<dbReference type="InterPro" id="IPR039853">
    <property type="entry name" value="Pinin"/>
</dbReference>
<keyword evidence="6" id="KW-0508">mRNA splicing</keyword>
<dbReference type="PANTHER" id="PTHR12707:SF0">
    <property type="entry name" value="PININ"/>
    <property type="match status" value="1"/>
</dbReference>
<dbReference type="Proteomes" id="UP000268093">
    <property type="component" value="Unassembled WGS sequence"/>
</dbReference>
<dbReference type="Pfam" id="PF04696">
    <property type="entry name" value="Pinin_SDK_memA"/>
    <property type="match status" value="1"/>
</dbReference>
<keyword evidence="12" id="KW-1185">Reference proteome</keyword>
<evidence type="ECO:0000313" key="12">
    <source>
        <dbReference type="Proteomes" id="UP000268093"/>
    </source>
</evidence>
<feature type="compositionally biased region" description="Basic and acidic residues" evidence="9">
    <location>
        <begin position="251"/>
        <end position="345"/>
    </location>
</feature>
<accession>A0A433AIG8</accession>
<evidence type="ECO:0000256" key="9">
    <source>
        <dbReference type="SAM" id="MobiDB-lite"/>
    </source>
</evidence>
<evidence type="ECO:0000256" key="4">
    <source>
        <dbReference type="ARBA" id="ARBA00023015"/>
    </source>
</evidence>
<keyword evidence="3" id="KW-0507">mRNA processing</keyword>
<feature type="region of interest" description="Disordered" evidence="9">
    <location>
        <begin position="37"/>
        <end position="104"/>
    </location>
</feature>
<comment type="similarity">
    <text evidence="2">Belongs to the pinin family.</text>
</comment>
<protein>
    <submittedName>
        <fullName evidence="11">Pinin/SDK/memA/ protein conserved region-domain-containing protein</fullName>
    </submittedName>
</protein>
<feature type="compositionally biased region" description="Basic and acidic residues" evidence="9">
    <location>
        <begin position="49"/>
        <end position="61"/>
    </location>
</feature>
<evidence type="ECO:0000256" key="3">
    <source>
        <dbReference type="ARBA" id="ARBA00022664"/>
    </source>
</evidence>
<evidence type="ECO:0000256" key="1">
    <source>
        <dbReference type="ARBA" id="ARBA00004123"/>
    </source>
</evidence>
<feature type="coiled-coil region" evidence="8">
    <location>
        <begin position="118"/>
        <end position="183"/>
    </location>
</feature>
<feature type="compositionally biased region" description="Acidic residues" evidence="9">
    <location>
        <begin position="360"/>
        <end position="372"/>
    </location>
</feature>
<evidence type="ECO:0000256" key="6">
    <source>
        <dbReference type="ARBA" id="ARBA00023187"/>
    </source>
</evidence>
<keyword evidence="8" id="KW-0175">Coiled coil</keyword>
<feature type="region of interest" description="Disordered" evidence="9">
    <location>
        <begin position="1"/>
        <end position="21"/>
    </location>
</feature>
<evidence type="ECO:0000313" key="11">
    <source>
        <dbReference type="EMBL" id="RUP02490.1"/>
    </source>
</evidence>
<sequence length="372" mass="41891">MATELDSLSPPSADVHSQRIVTSSVVVPPTAKRHIEESKAVASIHGRKRAVDEADAPRQLDNDVTMSGSVDNGGQRSSVTRASESEVVKRPRLDTTNPDVRKRGQRMFANILGTLTKFKNESQHKSEAEIKREQIEQKLQEKLKRERDELSIKMRKEDEDKKAKAIEQKKMEEEKRLNLIRNTARLQKSYLANYILTDAQPRLYYLPAKATEDMKRQIESQRAEASRQIREEEARDRERERDQAGTMEVDGGGKEEGEVVERETKEGGEDVEMNEREEERDGKEKGNGNEDVKKEDEGVKKEEDGGVKKEEDGDVKKEEDGGVKEEDGHVKKEKLASPSEREGTDAKGSSAAGEIGGDVVDYEVEDADEESK</sequence>
<feature type="compositionally biased region" description="Basic and acidic residues" evidence="9">
    <location>
        <begin position="83"/>
        <end position="93"/>
    </location>
</feature>
<reference evidence="11 12" key="1">
    <citation type="journal article" date="2018" name="New Phytol.">
        <title>Phylogenomics of Endogonaceae and evolution of mycorrhizas within Mucoromycota.</title>
        <authorList>
            <person name="Chang Y."/>
            <person name="Desiro A."/>
            <person name="Na H."/>
            <person name="Sandor L."/>
            <person name="Lipzen A."/>
            <person name="Clum A."/>
            <person name="Barry K."/>
            <person name="Grigoriev I.V."/>
            <person name="Martin F.M."/>
            <person name="Stajich J.E."/>
            <person name="Smith M.E."/>
            <person name="Bonito G."/>
            <person name="Spatafora J.W."/>
        </authorList>
    </citation>
    <scope>NUCLEOTIDE SEQUENCE [LARGE SCALE GENOMIC DNA]</scope>
    <source>
        <strain evidence="11 12">GMNB39</strain>
    </source>
</reference>
<evidence type="ECO:0000256" key="7">
    <source>
        <dbReference type="ARBA" id="ARBA00023242"/>
    </source>
</evidence>
<name>A0A433AIG8_9FUNG</name>
<feature type="domain" description="Pinin/SDK/MemA protein" evidence="10">
    <location>
        <begin position="100"/>
        <end position="222"/>
    </location>
</feature>
<feature type="compositionally biased region" description="Polar residues" evidence="9">
    <location>
        <begin position="62"/>
        <end position="82"/>
    </location>
</feature>
<dbReference type="EMBL" id="RBNI01017476">
    <property type="protein sequence ID" value="RUP02490.1"/>
    <property type="molecule type" value="Genomic_DNA"/>
</dbReference>
<dbReference type="GO" id="GO:0008380">
    <property type="term" value="P:RNA splicing"/>
    <property type="evidence" value="ECO:0007669"/>
    <property type="project" value="UniProtKB-KW"/>
</dbReference>
<evidence type="ECO:0000256" key="5">
    <source>
        <dbReference type="ARBA" id="ARBA00023163"/>
    </source>
</evidence>
<keyword evidence="4" id="KW-0805">Transcription regulation</keyword>
<evidence type="ECO:0000259" key="10">
    <source>
        <dbReference type="Pfam" id="PF04696"/>
    </source>
</evidence>
<dbReference type="InterPro" id="IPR006786">
    <property type="entry name" value="Pinin_SDK_MemA"/>
</dbReference>
<keyword evidence="5" id="KW-0804">Transcription</keyword>
<keyword evidence="7" id="KW-0539">Nucleus</keyword>
<proteinExistence type="inferred from homology"/>
<dbReference type="OrthoDB" id="330772at2759"/>
<dbReference type="AlphaFoldDB" id="A0A433AIG8"/>
<dbReference type="GO" id="GO:0006397">
    <property type="term" value="P:mRNA processing"/>
    <property type="evidence" value="ECO:0007669"/>
    <property type="project" value="UniProtKB-KW"/>
</dbReference>
<feature type="region of interest" description="Disordered" evidence="9">
    <location>
        <begin position="213"/>
        <end position="372"/>
    </location>
</feature>
<evidence type="ECO:0000256" key="2">
    <source>
        <dbReference type="ARBA" id="ARBA00010386"/>
    </source>
</evidence>